<feature type="region of interest" description="Disordered" evidence="1">
    <location>
        <begin position="28"/>
        <end position="57"/>
    </location>
</feature>
<dbReference type="SUPFAM" id="SSF53850">
    <property type="entry name" value="Periplasmic binding protein-like II"/>
    <property type="match status" value="1"/>
</dbReference>
<evidence type="ECO:0000256" key="1">
    <source>
        <dbReference type="SAM" id="MobiDB-lite"/>
    </source>
</evidence>
<dbReference type="Gene3D" id="3.40.190.10">
    <property type="entry name" value="Periplasmic binding protein-like II"/>
    <property type="match status" value="2"/>
</dbReference>
<feature type="signal peptide" evidence="2">
    <location>
        <begin position="1"/>
        <end position="21"/>
    </location>
</feature>
<sequence length="381" mass="40765">MKGMKKVISLLLVLAMTTALCACGGKKEEANEGAGDTGANEAAETKSDEKKDGELTPSGDTVNIAALINTDGLAVWYADKMGYFEELGLKTNITYFVNGTLENEALSAGEAEIGFNGFAGVYALATGDYTMVADCDDGKGLAVYVDPKCPVVDVQGEYSKENPDVYGNAETAAGLSFGVTLGTVQQIMVDSYYANLGQKDYNLVSMDAASCYNALISGEVDGAALTMNYCAAAEAAGMVCLGTYEGITGVGTGSTVIVPNDYLESNRDDIVLTLKAVFKALDEIQNDEQLEFDQGMEFFKEMGTEYTEDEMWTEINVRDLYSYEKLKELKYGNHVVFSAIELTKLGLLDEGSAEAVAKSINKDLLEEATGVSITVEMPEGY</sequence>
<evidence type="ECO:0000313" key="3">
    <source>
        <dbReference type="EMBL" id="UWP60535.1"/>
    </source>
</evidence>
<gene>
    <name evidence="3" type="ORF">NQ502_05725</name>
</gene>
<reference evidence="3" key="1">
    <citation type="journal article" date="2022" name="Cell">
        <title>Design, construction, and in vivo augmentation of a complex gut microbiome.</title>
        <authorList>
            <person name="Cheng A.G."/>
            <person name="Ho P.Y."/>
            <person name="Aranda-Diaz A."/>
            <person name="Jain S."/>
            <person name="Yu F.B."/>
            <person name="Meng X."/>
            <person name="Wang M."/>
            <person name="Iakiviak M."/>
            <person name="Nagashima K."/>
            <person name="Zhao A."/>
            <person name="Murugkar P."/>
            <person name="Patil A."/>
            <person name="Atabakhsh K."/>
            <person name="Weakley A."/>
            <person name="Yan J."/>
            <person name="Brumbaugh A.R."/>
            <person name="Higginbottom S."/>
            <person name="Dimas A."/>
            <person name="Shiver A.L."/>
            <person name="Deutschbauer A."/>
            <person name="Neff N."/>
            <person name="Sonnenburg J.L."/>
            <person name="Huang K.C."/>
            <person name="Fischbach M.A."/>
        </authorList>
    </citation>
    <scope>NUCLEOTIDE SEQUENCE</scope>
    <source>
        <strain evidence="3">DSM 19829</strain>
    </source>
</reference>
<organism evidence="3 4">
    <name type="scientific">Ruminococcus gauvreauii</name>
    <dbReference type="NCBI Taxonomy" id="438033"/>
    <lineage>
        <taxon>Bacteria</taxon>
        <taxon>Bacillati</taxon>
        <taxon>Bacillota</taxon>
        <taxon>Clostridia</taxon>
        <taxon>Eubacteriales</taxon>
        <taxon>Oscillospiraceae</taxon>
        <taxon>Ruminococcus</taxon>
    </lineage>
</organism>
<evidence type="ECO:0000313" key="4">
    <source>
        <dbReference type="Proteomes" id="UP001060164"/>
    </source>
</evidence>
<proteinExistence type="predicted"/>
<protein>
    <submittedName>
        <fullName evidence="3">ABC transporter substrate-binding protein</fullName>
    </submittedName>
</protein>
<dbReference type="PANTHER" id="PTHR30024">
    <property type="entry name" value="ALIPHATIC SULFONATES-BINDING PROTEIN-RELATED"/>
    <property type="match status" value="1"/>
</dbReference>
<keyword evidence="4" id="KW-1185">Reference proteome</keyword>
<dbReference type="PANTHER" id="PTHR30024:SF42">
    <property type="entry name" value="ALIPHATIC SULFONATES-BINDING PROTEIN-RELATED"/>
    <property type="match status" value="1"/>
</dbReference>
<dbReference type="RefSeq" id="WP_028529711.1">
    <property type="nucleotide sequence ID" value="NZ_CABLBR010000031.1"/>
</dbReference>
<dbReference type="PROSITE" id="PS51257">
    <property type="entry name" value="PROKAR_LIPOPROTEIN"/>
    <property type="match status" value="1"/>
</dbReference>
<accession>A0ABY5VIW3</accession>
<dbReference type="EMBL" id="CP102290">
    <property type="protein sequence ID" value="UWP60535.1"/>
    <property type="molecule type" value="Genomic_DNA"/>
</dbReference>
<dbReference type="Proteomes" id="UP001060164">
    <property type="component" value="Chromosome"/>
</dbReference>
<name>A0ABY5VIW3_9FIRM</name>
<keyword evidence="2" id="KW-0732">Signal</keyword>
<evidence type="ECO:0000256" key="2">
    <source>
        <dbReference type="SAM" id="SignalP"/>
    </source>
</evidence>
<feature type="compositionally biased region" description="Basic and acidic residues" evidence="1">
    <location>
        <begin position="43"/>
        <end position="54"/>
    </location>
</feature>
<feature type="chain" id="PRO_5046840386" evidence="2">
    <location>
        <begin position="22"/>
        <end position="381"/>
    </location>
</feature>